<feature type="transmembrane region" description="Helical" evidence="12">
    <location>
        <begin position="293"/>
        <end position="312"/>
    </location>
</feature>
<evidence type="ECO:0000256" key="6">
    <source>
        <dbReference type="ARBA" id="ARBA00023002"/>
    </source>
</evidence>
<dbReference type="KEGG" id="cuq:Cul210931_1161"/>
<dbReference type="AlphaFoldDB" id="A0ABD0BPH6"/>
<name>A0ABD0BPH6_CORUL</name>
<dbReference type="GO" id="GO:0046872">
    <property type="term" value="F:metal ion binding"/>
    <property type="evidence" value="ECO:0007669"/>
    <property type="project" value="UniProtKB-KW"/>
</dbReference>
<evidence type="ECO:0000256" key="7">
    <source>
        <dbReference type="ARBA" id="ARBA00023004"/>
    </source>
</evidence>
<dbReference type="EMBL" id="BQFK01000005">
    <property type="protein sequence ID" value="GJJ43888.1"/>
    <property type="molecule type" value="Genomic_DNA"/>
</dbReference>
<evidence type="ECO:0000256" key="8">
    <source>
        <dbReference type="ARBA" id="ARBA00023133"/>
    </source>
</evidence>
<keyword evidence="2" id="KW-1003">Cell membrane</keyword>
<dbReference type="Pfam" id="PF02628">
    <property type="entry name" value="COX15-CtaA"/>
    <property type="match status" value="1"/>
</dbReference>
<evidence type="ECO:0000256" key="12">
    <source>
        <dbReference type="SAM" id="Phobius"/>
    </source>
</evidence>
<dbReference type="GO" id="GO:0006783">
    <property type="term" value="P:heme biosynthetic process"/>
    <property type="evidence" value="ECO:0007669"/>
    <property type="project" value="UniProtKB-KW"/>
</dbReference>
<evidence type="ECO:0000256" key="4">
    <source>
        <dbReference type="ARBA" id="ARBA00022723"/>
    </source>
</evidence>
<proteinExistence type="predicted"/>
<dbReference type="InterPro" id="IPR003780">
    <property type="entry name" value="COX15/CtaA_fam"/>
</dbReference>
<keyword evidence="9 12" id="KW-0472">Membrane</keyword>
<feature type="transmembrane region" description="Helical" evidence="12">
    <location>
        <begin position="92"/>
        <end position="110"/>
    </location>
</feature>
<keyword evidence="6" id="KW-0560">Oxidoreductase</keyword>
<dbReference type="KEGG" id="cuz:Cul05146_1235"/>
<accession>A0ABD0BPH6</accession>
<evidence type="ECO:0000256" key="3">
    <source>
        <dbReference type="ARBA" id="ARBA00022692"/>
    </source>
</evidence>
<keyword evidence="5 12" id="KW-1133">Transmembrane helix</keyword>
<evidence type="ECO:0000256" key="5">
    <source>
        <dbReference type="ARBA" id="ARBA00022989"/>
    </source>
</evidence>
<dbReference type="EMBL" id="LS483400">
    <property type="protein sequence ID" value="SQG50552.1"/>
    <property type="molecule type" value="Genomic_DNA"/>
</dbReference>
<evidence type="ECO:0000256" key="1">
    <source>
        <dbReference type="ARBA" id="ARBA00004141"/>
    </source>
</evidence>
<dbReference type="GO" id="GO:0016491">
    <property type="term" value="F:oxidoreductase activity"/>
    <property type="evidence" value="ECO:0007669"/>
    <property type="project" value="UniProtKB-KW"/>
</dbReference>
<evidence type="ECO:0000313" key="13">
    <source>
        <dbReference type="EMBL" id="GJJ43888.1"/>
    </source>
</evidence>
<reference evidence="13 16" key="2">
    <citation type="submission" date="2021-11" db="EMBL/GenBank/DDBJ databases">
        <title>Whole genome sequences of diphtheriae toxin producing Corynebacterium ulcerans isolates from cats in Osaka, Japan.</title>
        <authorList>
            <person name="Umeda K."/>
            <person name="Hirai Y."/>
        </authorList>
    </citation>
    <scope>NUCLEOTIDE SEQUENCE [LARGE SCALE GENOMIC DNA]</scope>
    <source>
        <strain evidence="13 16">12109B-1</strain>
    </source>
</reference>
<organism evidence="13 16">
    <name type="scientific">Corynebacterium ulcerans</name>
    <dbReference type="NCBI Taxonomy" id="65058"/>
    <lineage>
        <taxon>Bacteria</taxon>
        <taxon>Bacillati</taxon>
        <taxon>Actinomycetota</taxon>
        <taxon>Actinomycetes</taxon>
        <taxon>Mycobacteriales</taxon>
        <taxon>Corynebacteriaceae</taxon>
        <taxon>Corynebacterium</taxon>
    </lineage>
</organism>
<evidence type="ECO:0000313" key="14">
    <source>
        <dbReference type="EMBL" id="SQG50552.1"/>
    </source>
</evidence>
<keyword evidence="10" id="KW-1015">Disulfide bond</keyword>
<feature type="transmembrane region" description="Helical" evidence="12">
    <location>
        <begin position="117"/>
        <end position="139"/>
    </location>
</feature>
<sequence>MYSVEFDAVTTVDKPAKAEWFRTLAPKTSTQRALAMALLVAQGSITVTGSIVRVTGSGLGCNTWPNCHPGSLVPVKGAAPWLHQAIEFGNRLLTFVLVAIAVSLFVSIVSAHRRKEIIIHGLAQGIGIIVQAVIGGISVHLDLKWWAVAIHFLPSVLLVWLAAILYVRISEPDDGTPERAYPSSLRGLAALGAALLTLVLVTGTMTTGAGVHSGDSNVGMEGRLNVDIDWIAHVHAWTMYVYLATTVLLAAGLVLQLAPKRSQKLSWMLILMILIQAVIGVIQYRLGVPRWSVPVHIGMCSVVVAYSSLLWASGIQRVNGGDYVTGSPTGDHKRALLNKM</sequence>
<keyword evidence="3 12" id="KW-0812">Transmembrane</keyword>
<evidence type="ECO:0000256" key="2">
    <source>
        <dbReference type="ARBA" id="ARBA00022475"/>
    </source>
</evidence>
<protein>
    <submittedName>
        <fullName evidence="13">Cytochrome oxidase assembly protein</fullName>
    </submittedName>
</protein>
<evidence type="ECO:0000313" key="16">
    <source>
        <dbReference type="Proteomes" id="UP001205910"/>
    </source>
</evidence>
<comment type="subcellular location">
    <subcellularLocation>
        <location evidence="1">Membrane</location>
        <topology evidence="1">Multi-pass membrane protein</topology>
    </subcellularLocation>
</comment>
<gene>
    <name evidence="13" type="ORF">CULCOIPH005_20770</name>
    <name evidence="14" type="ORF">NCTC7908_00694</name>
</gene>
<dbReference type="Proteomes" id="UP001205910">
    <property type="component" value="Unassembled WGS sequence"/>
</dbReference>
<dbReference type="InterPro" id="IPR050450">
    <property type="entry name" value="COX15/CtaA_HemeA_synthase"/>
</dbReference>
<reference evidence="14 15" key="1">
    <citation type="submission" date="2018-06" db="EMBL/GenBank/DDBJ databases">
        <authorList>
            <consortium name="Pathogen Informatics"/>
            <person name="Doyle S."/>
        </authorList>
    </citation>
    <scope>NUCLEOTIDE SEQUENCE [LARGE SCALE GENOMIC DNA]</scope>
    <source>
        <strain evidence="14 15">NCTC7908</strain>
    </source>
</reference>
<feature type="transmembrane region" description="Helical" evidence="12">
    <location>
        <begin position="230"/>
        <end position="255"/>
    </location>
</feature>
<dbReference type="PANTHER" id="PTHR35457:SF1">
    <property type="entry name" value="HEME A SYNTHASE"/>
    <property type="match status" value="1"/>
</dbReference>
<evidence type="ECO:0000256" key="10">
    <source>
        <dbReference type="ARBA" id="ARBA00023157"/>
    </source>
</evidence>
<keyword evidence="7" id="KW-0408">Iron</keyword>
<feature type="transmembrane region" description="Helical" evidence="12">
    <location>
        <begin position="145"/>
        <end position="167"/>
    </location>
</feature>
<dbReference type="PANTHER" id="PTHR35457">
    <property type="entry name" value="HEME A SYNTHASE"/>
    <property type="match status" value="1"/>
</dbReference>
<keyword evidence="4" id="KW-0479">Metal-binding</keyword>
<evidence type="ECO:0000256" key="9">
    <source>
        <dbReference type="ARBA" id="ARBA00023136"/>
    </source>
</evidence>
<evidence type="ECO:0000256" key="11">
    <source>
        <dbReference type="ARBA" id="ARBA00023444"/>
    </source>
</evidence>
<evidence type="ECO:0000313" key="15">
    <source>
        <dbReference type="Proteomes" id="UP000248741"/>
    </source>
</evidence>
<keyword evidence="8" id="KW-0350">Heme biosynthesis</keyword>
<dbReference type="GO" id="GO:0016020">
    <property type="term" value="C:membrane"/>
    <property type="evidence" value="ECO:0007669"/>
    <property type="project" value="UniProtKB-SubCell"/>
</dbReference>
<comment type="pathway">
    <text evidence="11">Porphyrin-containing compound metabolism.</text>
</comment>
<feature type="transmembrane region" description="Helical" evidence="12">
    <location>
        <begin position="267"/>
        <end position="287"/>
    </location>
</feature>
<dbReference type="Proteomes" id="UP000248741">
    <property type="component" value="Chromosome 1"/>
</dbReference>
<feature type="transmembrane region" description="Helical" evidence="12">
    <location>
        <begin position="188"/>
        <end position="210"/>
    </location>
</feature>